<comment type="subcellular location">
    <subcellularLocation>
        <location evidence="1">Cell outer membrane</location>
        <topology evidence="1">Multi-pass membrane protein</topology>
    </subcellularLocation>
</comment>
<accession>A0A1V9GAW5</accession>
<proteinExistence type="inferred from homology"/>
<dbReference type="PROSITE" id="PS52016">
    <property type="entry name" value="TONB_DEPENDENT_REC_3"/>
    <property type="match status" value="1"/>
</dbReference>
<protein>
    <submittedName>
        <fullName evidence="3">SusC/RagA family TonB-linked outer membrane protein</fullName>
    </submittedName>
</protein>
<keyword evidence="1" id="KW-0813">Transport</keyword>
<keyword evidence="1" id="KW-0472">Membrane</keyword>
<dbReference type="STRING" id="550983.A4R26_12290"/>
<dbReference type="NCBIfam" id="TIGR04057">
    <property type="entry name" value="SusC_RagA_signa"/>
    <property type="match status" value="1"/>
</dbReference>
<dbReference type="InterPro" id="IPR018247">
    <property type="entry name" value="EF_Hand_1_Ca_BS"/>
</dbReference>
<dbReference type="InterPro" id="IPR012910">
    <property type="entry name" value="Plug_dom"/>
</dbReference>
<dbReference type="InterPro" id="IPR039426">
    <property type="entry name" value="TonB-dep_rcpt-like"/>
</dbReference>
<dbReference type="InterPro" id="IPR023997">
    <property type="entry name" value="TonB-dep_OMP_SusC/RagA_CS"/>
</dbReference>
<dbReference type="AlphaFoldDB" id="A0A1V9GAW5"/>
<dbReference type="SUPFAM" id="SSF49464">
    <property type="entry name" value="Carboxypeptidase regulatory domain-like"/>
    <property type="match status" value="1"/>
</dbReference>
<reference evidence="4" key="1">
    <citation type="submission" date="2016-04" db="EMBL/GenBank/DDBJ databases">
        <authorList>
            <person name="Chen L."/>
            <person name="Zhuang W."/>
            <person name="Wang G."/>
        </authorList>
    </citation>
    <scope>NUCLEOTIDE SEQUENCE [LARGE SCALE GENOMIC DNA]</scope>
    <source>
        <strain evidence="4">208</strain>
    </source>
</reference>
<dbReference type="PROSITE" id="PS00018">
    <property type="entry name" value="EF_HAND_1"/>
    <property type="match status" value="1"/>
</dbReference>
<dbReference type="Gene3D" id="2.170.130.10">
    <property type="entry name" value="TonB-dependent receptor, plug domain"/>
    <property type="match status" value="1"/>
</dbReference>
<keyword evidence="4" id="KW-1185">Reference proteome</keyword>
<dbReference type="EMBL" id="LWBP01000024">
    <property type="protein sequence ID" value="OQP67586.1"/>
    <property type="molecule type" value="Genomic_DNA"/>
</dbReference>
<dbReference type="InterPro" id="IPR037066">
    <property type="entry name" value="Plug_dom_sf"/>
</dbReference>
<keyword evidence="1" id="KW-0812">Transmembrane</keyword>
<dbReference type="Pfam" id="PF07715">
    <property type="entry name" value="Plug"/>
    <property type="match status" value="1"/>
</dbReference>
<dbReference type="Proteomes" id="UP000192276">
    <property type="component" value="Unassembled WGS sequence"/>
</dbReference>
<name>A0A1V9GAW5_9BACT</name>
<evidence type="ECO:0000259" key="2">
    <source>
        <dbReference type="Pfam" id="PF07715"/>
    </source>
</evidence>
<comment type="caution">
    <text evidence="3">The sequence shown here is derived from an EMBL/GenBank/DDBJ whole genome shotgun (WGS) entry which is preliminary data.</text>
</comment>
<dbReference type="Pfam" id="PF13715">
    <property type="entry name" value="CarbopepD_reg_2"/>
    <property type="match status" value="1"/>
</dbReference>
<dbReference type="GO" id="GO:0009279">
    <property type="term" value="C:cell outer membrane"/>
    <property type="evidence" value="ECO:0007669"/>
    <property type="project" value="UniProtKB-SubCell"/>
</dbReference>
<sequence length="1133" mass="125264">MKQLLAIEKRKRRIPLWLFLFLIPFSSLNLLAYTGESQILKKTNVTVQFRGGSLDAAISELQKASRVAFAYDRQILSRYKIGPFEVRKENLESVLQKLLRNKPLDYSEVNRVVVITKKQEELIHQTAAVTTKEEIMVSGLITDENRLPMAGVNVTVKGTLTMTSTDAKGRYKILAESPQTVLVISYVGYATEEITVGDRSTIDLQMKPGVGKDLAEIAVVGFGSKQKKISLVGAQSTVKVEELHQPVANVSTMLAGRVSGVVGVQRSGEPGKSSADIWIRGIATSFGNSSSPLILVDGVERDINTIDPEDIESFTILKDAAGTAVYGVRGANGVIFIKTKAGKVGKPQIYFDYSEGVNTFTRKPEMLGGIDYMKLANEALTTRNQAPMFTQEYIDKTASGLDPMVYPNVDWIDAVFNKSGHTRKANLNVSGGVDNAQYYVSLAYFGESSFLKTDDMAQYNSKLHYDRYNVTTKLNMKLTNTTKAEIGVMGYFSTRNAPYEDPSTIFASAMAATPVMYPIMYPGGIVPGITSNGASINPYAQLTRFGYRTENQNQLYSNLRLTQDLDAVTKGLSVTGMVAFDAYSSVSIRRLKRDDTYTVDKNKPHNDDGSLNLQRTWTSTQPYLGFDKSNGGNKQTYVEGAINYNREFGNHRVGGMLLGYASSKTNAFAGDITSSIPSRLMGLAGRATYSYDDRYFLEFNGGYNGSELFAPDNRFGFFPAIGAGWVVSNEKFFDPFLSTVSFLKFRYSYGKSGLGLITSGSRRFAYITEVSDGADGYDFGRTTTNNAGGIVVTDYAVPDMAWSTSLKQNVGFEAKFFNNKLSFIVDLFSEERTGIFMQRQSAVIFNGLQKQLWGNLGAVHNRGVDGTLEFNTNVGEVRLNIRGNITFNKDKVVENDMPPQAHPWLEHRGDNALAMYGYIAEGLFVDQGEINKSAVPGDKSKVLPGDIKYKDLNGDGVIDANDVAKIGRGDVPSLVYGFGFNASYKNFQIGVLFQGIDNADRMLQGRAIMPFNASDASNAYAVTLDRWTLDNPRQDVFYPRLAYGEDRNFNNTRASSWWVKDMSFIRLKTAMISYNLPATMLRGLGIKNSAIYMQGINLLTFSNFKLWDPELNSNNGISYPNVRTISLGVNLKF</sequence>
<gene>
    <name evidence="3" type="ORF">A4R26_12290</name>
</gene>
<dbReference type="InterPro" id="IPR023996">
    <property type="entry name" value="TonB-dep_OMP_SusC/RagA"/>
</dbReference>
<dbReference type="FunFam" id="2.170.130.10:FF:000003">
    <property type="entry name" value="SusC/RagA family TonB-linked outer membrane protein"/>
    <property type="match status" value="1"/>
</dbReference>
<dbReference type="Gene3D" id="2.60.40.1120">
    <property type="entry name" value="Carboxypeptidase-like, regulatory domain"/>
    <property type="match status" value="1"/>
</dbReference>
<dbReference type="RefSeq" id="WP_081161649.1">
    <property type="nucleotide sequence ID" value="NZ_LWBP01000024.1"/>
</dbReference>
<organism evidence="3 4">
    <name type="scientific">Niastella populi</name>
    <dbReference type="NCBI Taxonomy" id="550983"/>
    <lineage>
        <taxon>Bacteria</taxon>
        <taxon>Pseudomonadati</taxon>
        <taxon>Bacteroidota</taxon>
        <taxon>Chitinophagia</taxon>
        <taxon>Chitinophagales</taxon>
        <taxon>Chitinophagaceae</taxon>
        <taxon>Niastella</taxon>
    </lineage>
</organism>
<dbReference type="OrthoDB" id="601197at2"/>
<evidence type="ECO:0000313" key="4">
    <source>
        <dbReference type="Proteomes" id="UP000192276"/>
    </source>
</evidence>
<evidence type="ECO:0000313" key="3">
    <source>
        <dbReference type="EMBL" id="OQP67586.1"/>
    </source>
</evidence>
<dbReference type="SUPFAM" id="SSF56935">
    <property type="entry name" value="Porins"/>
    <property type="match status" value="1"/>
</dbReference>
<dbReference type="NCBIfam" id="TIGR04056">
    <property type="entry name" value="OMP_RagA_SusC"/>
    <property type="match status" value="1"/>
</dbReference>
<comment type="similarity">
    <text evidence="1">Belongs to the TonB-dependent receptor family.</text>
</comment>
<keyword evidence="1" id="KW-0998">Cell outer membrane</keyword>
<feature type="domain" description="TonB-dependent receptor plug" evidence="2">
    <location>
        <begin position="230"/>
        <end position="334"/>
    </location>
</feature>
<evidence type="ECO:0000256" key="1">
    <source>
        <dbReference type="PROSITE-ProRule" id="PRU01360"/>
    </source>
</evidence>
<dbReference type="InterPro" id="IPR008969">
    <property type="entry name" value="CarboxyPept-like_regulatory"/>
</dbReference>
<keyword evidence="1" id="KW-1134">Transmembrane beta strand</keyword>